<dbReference type="Proteomes" id="UP001595805">
    <property type="component" value="Unassembled WGS sequence"/>
</dbReference>
<dbReference type="EMBL" id="JBHRZS010000002">
    <property type="protein sequence ID" value="MFC3878619.1"/>
    <property type="molecule type" value="Genomic_DNA"/>
</dbReference>
<protein>
    <recommendedName>
        <fullName evidence="4">Outer membrane protein beta-barrel domain-containing protein</fullName>
    </recommendedName>
</protein>
<evidence type="ECO:0000313" key="2">
    <source>
        <dbReference type="EMBL" id="MFC3878619.1"/>
    </source>
</evidence>
<feature type="signal peptide" evidence="1">
    <location>
        <begin position="1"/>
        <end position="21"/>
    </location>
</feature>
<feature type="chain" id="PRO_5047263841" description="Outer membrane protein beta-barrel domain-containing protein" evidence="1">
    <location>
        <begin position="22"/>
        <end position="422"/>
    </location>
</feature>
<comment type="caution">
    <text evidence="2">The sequence shown here is derived from an EMBL/GenBank/DDBJ whole genome shotgun (WGS) entry which is preliminary data.</text>
</comment>
<keyword evidence="1" id="KW-0732">Signal</keyword>
<reference evidence="3" key="1">
    <citation type="journal article" date="2019" name="Int. J. Syst. Evol. Microbiol.">
        <title>The Global Catalogue of Microorganisms (GCM) 10K type strain sequencing project: providing services to taxonomists for standard genome sequencing and annotation.</title>
        <authorList>
            <consortium name="The Broad Institute Genomics Platform"/>
            <consortium name="The Broad Institute Genome Sequencing Center for Infectious Disease"/>
            <person name="Wu L."/>
            <person name="Ma J."/>
        </authorList>
    </citation>
    <scope>NUCLEOTIDE SEQUENCE [LARGE SCALE GENOMIC DNA]</scope>
    <source>
        <strain evidence="3">CCUG 60523</strain>
    </source>
</reference>
<evidence type="ECO:0000313" key="3">
    <source>
        <dbReference type="Proteomes" id="UP001595805"/>
    </source>
</evidence>
<sequence length="422" mass="47932">MQKKIVSIFLGFSLVFLALQAYSQSGFIEESIWSNVNPQTGLEEDFVITKSGEKIFGKIISDYDQATYKTLIFESNGEKKNYTTLDLNAFGLENSRFFMTKRLPEIDEEVFVQILVSGPLQLNYYDQRYFLDNGEEISELKAFYTVGSIDGNKLKRYVKAYMSVLKLEMAGECGVLLNDMIETTKMDEQDFIRLFTAYNECQGGPNQVHVSKVKFMKVAPVLTAGVSMISLLDRSVERGQLNDFGNNLALRFLAGVRLKEFRKLPRISIDFGLGLEQFNSTFESDFESPGVVSINAVEEFKETSVFVPFSFNYSVFRKDNLDLYAGVMAAIWFRSLNIESTEIREEIFQSDRVNLYNTPILEGPKRLFVPGLKVGARIPAGKMTVFTELQGDLQLDYYTANILAKRSSFSRSALTFQIGLEF</sequence>
<gene>
    <name evidence="2" type="ORF">ACFOSV_00435</name>
</gene>
<organism evidence="2 3">
    <name type="scientific">Algoriphagus namhaensis</name>
    <dbReference type="NCBI Taxonomy" id="915353"/>
    <lineage>
        <taxon>Bacteria</taxon>
        <taxon>Pseudomonadati</taxon>
        <taxon>Bacteroidota</taxon>
        <taxon>Cytophagia</taxon>
        <taxon>Cytophagales</taxon>
        <taxon>Cyclobacteriaceae</taxon>
        <taxon>Algoriphagus</taxon>
    </lineage>
</organism>
<evidence type="ECO:0008006" key="4">
    <source>
        <dbReference type="Google" id="ProtNLM"/>
    </source>
</evidence>
<evidence type="ECO:0000256" key="1">
    <source>
        <dbReference type="SAM" id="SignalP"/>
    </source>
</evidence>
<name>A0ABV8AMP2_9BACT</name>
<keyword evidence="3" id="KW-1185">Reference proteome</keyword>
<accession>A0ABV8AMP2</accession>
<dbReference type="RefSeq" id="WP_377902251.1">
    <property type="nucleotide sequence ID" value="NZ_JBHRZS010000002.1"/>
</dbReference>
<proteinExistence type="predicted"/>